<accession>A0A078B7B2</accession>
<evidence type="ECO:0000313" key="5">
    <source>
        <dbReference type="Proteomes" id="UP000039865"/>
    </source>
</evidence>
<feature type="compositionally biased region" description="Low complexity" evidence="2">
    <location>
        <begin position="1"/>
        <end position="14"/>
    </location>
</feature>
<dbReference type="InterPro" id="IPR036871">
    <property type="entry name" value="PX_dom_sf"/>
</dbReference>
<protein>
    <submittedName>
        <fullName evidence="4">Px domain containing protein</fullName>
    </submittedName>
</protein>
<feature type="region of interest" description="Disordered" evidence="2">
    <location>
        <begin position="899"/>
        <end position="918"/>
    </location>
</feature>
<feature type="coiled-coil region" evidence="1">
    <location>
        <begin position="638"/>
        <end position="682"/>
    </location>
</feature>
<dbReference type="Pfam" id="PF00787">
    <property type="entry name" value="PX"/>
    <property type="match status" value="1"/>
</dbReference>
<feature type="region of interest" description="Disordered" evidence="2">
    <location>
        <begin position="161"/>
        <end position="187"/>
    </location>
</feature>
<dbReference type="Gene3D" id="3.30.1520.10">
    <property type="entry name" value="Phox-like domain"/>
    <property type="match status" value="1"/>
</dbReference>
<evidence type="ECO:0000256" key="2">
    <source>
        <dbReference type="SAM" id="MobiDB-lite"/>
    </source>
</evidence>
<feature type="compositionally biased region" description="Polar residues" evidence="2">
    <location>
        <begin position="413"/>
        <end position="467"/>
    </location>
</feature>
<gene>
    <name evidence="4" type="primary">Contig4107.g4396</name>
    <name evidence="4" type="ORF">STYLEM_19441</name>
</gene>
<feature type="compositionally biased region" description="Low complexity" evidence="2">
    <location>
        <begin position="718"/>
        <end position="728"/>
    </location>
</feature>
<feature type="region of interest" description="Disordered" evidence="2">
    <location>
        <begin position="390"/>
        <end position="467"/>
    </location>
</feature>
<feature type="compositionally biased region" description="Basic and acidic residues" evidence="2">
    <location>
        <begin position="391"/>
        <end position="404"/>
    </location>
</feature>
<reference evidence="4 5" key="1">
    <citation type="submission" date="2014-06" db="EMBL/GenBank/DDBJ databases">
        <authorList>
            <person name="Swart Estienne"/>
        </authorList>
    </citation>
    <scope>NUCLEOTIDE SEQUENCE [LARGE SCALE GENOMIC DNA]</scope>
    <source>
        <strain evidence="4 5">130c</strain>
    </source>
</reference>
<dbReference type="OrthoDB" id="93876at2759"/>
<keyword evidence="5" id="KW-1185">Reference proteome</keyword>
<feature type="compositionally biased region" description="Polar residues" evidence="2">
    <location>
        <begin position="701"/>
        <end position="712"/>
    </location>
</feature>
<dbReference type="CDD" id="cd06093">
    <property type="entry name" value="PX_domain"/>
    <property type="match status" value="1"/>
</dbReference>
<dbReference type="SUPFAM" id="SSF64268">
    <property type="entry name" value="PX domain"/>
    <property type="match status" value="1"/>
</dbReference>
<feature type="domain" description="PX" evidence="3">
    <location>
        <begin position="956"/>
        <end position="1071"/>
    </location>
</feature>
<feature type="region of interest" description="Disordered" evidence="2">
    <location>
        <begin position="581"/>
        <end position="600"/>
    </location>
</feature>
<evidence type="ECO:0000313" key="4">
    <source>
        <dbReference type="EMBL" id="CDW90299.1"/>
    </source>
</evidence>
<feature type="region of interest" description="Disordered" evidence="2">
    <location>
        <begin position="690"/>
        <end position="728"/>
    </location>
</feature>
<feature type="compositionally biased region" description="Polar residues" evidence="2">
    <location>
        <begin position="581"/>
        <end position="596"/>
    </location>
</feature>
<name>A0A078B7B2_STYLE</name>
<dbReference type="InParanoid" id="A0A078B7B2"/>
<feature type="compositionally biased region" description="Basic and acidic residues" evidence="2">
    <location>
        <begin position="899"/>
        <end position="910"/>
    </location>
</feature>
<sequence>MMKSSQKLQLQPSQNAKSKTSMAYATVASYPKKQSKPTLSTYHSIKNLHQEVKSLFEQPGSSNQQESGCATNVSENIQNEHNNFLNKKNSNKDGNSIGHIGNEYIQYMQNFTLQSSGKFLNLNFTDSNNNLHQQQISEQYLQLRAYTTSPQNSIKIQQYTSDHVNDRQKATFSPNPQSMQSHLSNQISTNQQYQTNIQPMTTKNSQNKKISYFGTKAPTFKVQNSITKSQSNKNLINDKFQSQGIQLTQTQSILQPQASMSNLIGINKSQIKMIDLINSQAKKPYESKTKKSMMNESSQMLINYENMPTGMILRDIKETAKLYIQPKTAMENYRINTDAHYEKINLQQFNSQSLANSNEHPSIHQDALGGTFCSLKDSMDYAAQDQIVKTQQDEPMHHSNEKDFKKPRRNQQSHDNNAQMQSTPIKNQFSNQTKHQRQPNSNHNFNQTTIQPQNNLFSPTSNEQSTAACTGVKNKTHKLNKMLKNLINDTNPTYSQIAQVSSPKLSPYNQSIGLNSQPSISQTLQSQTANNKQLQGANYCQKQQAITTHKKDNSQKTAIQNFKKQSKGIKVNQTINIQSNLKPNQSKGKINTTRNDGQNRKTPIEQISQPIQINLYSSDSQASLNSPGVDQVSLVMQIEGLKKEIEQMKSIKSQLQGKDREIQQLKKKIQGLSNDKVRLRHQVSAARAGGIGGQIDQSSGNATSACEITSNSKKVDRSALSSGGASRSYAKPFQQLVSHIKSRAGKNIRIENQDTINLGPSQHSPILNENLIKTLNHQKSTRNKIANQSNSGVTSNHRLLSGHQMHVQSQPLLLSQFNQHEEFSIGLDDQSPPLKLKRVISQQSIDSISNYSSSQQKRENLRYKRSKDEWDLNQEEQDSKIINEDAFESHDFDQERIRDQQQKSENKREAQQNQSIQEMSNLKDRMKGFIQNYVHYIRYLENKIRRLEIQNRRNVEFDLADLEVQVKEYVEDNNVIYYLIEVRLLAQIWILKKRFSDFDKMHARLKADLEFKAAENLPDLPPKKLFFNKDPQFLRDRMRALNRFIKLVILIYEAIENPIIQRFLEIDTQFNPNYEYETIDVGVIDNPSDESSLFLEGDKLSKVKKRFQEQKEGKGKKLTKQEEREQYLLSQFTVKDLPNHRFYNPQIDAPISEDLDCSSDYLDEFHGREAYFDIDEEGIYQDQLNLSPIDTMQNLNLEETKASDGQKSGLQLNKMVDALFYSENSKAQNGRDMDSHRNTIDRPIDLIGNKLSTEPDDDQPLRLIPIPHQRANKVSQQVENLIKTYKQQNTFNSENNAYQNYQIFTNNSPKNDLEAEFQINDEYEQIDENQCDDMNKILVKKASKACNKLIKENSELFRLNYKINEMSQELDEADLYFNDLRSKIIERCQLIKKIMANPTKLHKIKKNQLVNAIQQEIDNDVLNFVEDQPIFGEDMYSEPFNQGHGSLPSMSTGMYLGSNVQNRLAAVNRKQQVVNKFI</sequence>
<feature type="region of interest" description="Disordered" evidence="2">
    <location>
        <begin position="1"/>
        <end position="22"/>
    </location>
</feature>
<evidence type="ECO:0000259" key="3">
    <source>
        <dbReference type="PROSITE" id="PS50195"/>
    </source>
</evidence>
<evidence type="ECO:0000256" key="1">
    <source>
        <dbReference type="SAM" id="Coils"/>
    </source>
</evidence>
<dbReference type="SMART" id="SM00312">
    <property type="entry name" value="PX"/>
    <property type="match status" value="1"/>
</dbReference>
<dbReference type="GO" id="GO:0035091">
    <property type="term" value="F:phosphatidylinositol binding"/>
    <property type="evidence" value="ECO:0007669"/>
    <property type="project" value="InterPro"/>
</dbReference>
<dbReference type="Proteomes" id="UP000039865">
    <property type="component" value="Unassembled WGS sequence"/>
</dbReference>
<keyword evidence="1" id="KW-0175">Coiled coil</keyword>
<dbReference type="InterPro" id="IPR001683">
    <property type="entry name" value="PX_dom"/>
</dbReference>
<organism evidence="4 5">
    <name type="scientific">Stylonychia lemnae</name>
    <name type="common">Ciliate</name>
    <dbReference type="NCBI Taxonomy" id="5949"/>
    <lineage>
        <taxon>Eukaryota</taxon>
        <taxon>Sar</taxon>
        <taxon>Alveolata</taxon>
        <taxon>Ciliophora</taxon>
        <taxon>Intramacronucleata</taxon>
        <taxon>Spirotrichea</taxon>
        <taxon>Stichotrichia</taxon>
        <taxon>Sporadotrichida</taxon>
        <taxon>Oxytrichidae</taxon>
        <taxon>Stylonychinae</taxon>
        <taxon>Stylonychia</taxon>
    </lineage>
</organism>
<dbReference type="PROSITE" id="PS50195">
    <property type="entry name" value="PX"/>
    <property type="match status" value="1"/>
</dbReference>
<feature type="compositionally biased region" description="Polar residues" evidence="2">
    <location>
        <begin position="170"/>
        <end position="187"/>
    </location>
</feature>
<dbReference type="EMBL" id="CCKQ01018344">
    <property type="protein sequence ID" value="CDW90299.1"/>
    <property type="molecule type" value="Genomic_DNA"/>
</dbReference>
<proteinExistence type="predicted"/>